<feature type="domain" description="SLH" evidence="3">
    <location>
        <begin position="815"/>
        <end position="876"/>
    </location>
</feature>
<feature type="region of interest" description="Disordered" evidence="2">
    <location>
        <begin position="378"/>
        <end position="399"/>
    </location>
</feature>
<sequence>MSLPLSRRAVRAAASGVTGLGLVLTPLGAGAVAAGPLGTDQVDGTQVTLFNINDFHGRISSNAKPLACTLTNQRSAVGASGNSVFLSAGDNIGASEFASYIQDDEPTIDYLNALGLQASALGNHEYDRGQDDLTDRVEPRADFAYLAANVYTDDGARAATPYTVVDAGAVKVAVVGADTEETPTLVSPSGVTGLDFRDPVDEVNAAIDELDAKRTAGELDYDVLVVEYHEGSANSAADGTDPGGGDLFTRIVTETSPEADVVFNGHTHQTYSFLADVPGEPGETRPIMQTGSYGVNLGQVTLQVDGSGDWDAVPAQTKLVPTSLDATGGCTTDATYQAAAAIADEAKTAGDIAAAEPVGSLSADLTTAWAPDRAAYDADGTWQAEHTASDRGDDRASTSTLSNALADSMVWATQQDSYAGEKATIGVMNPGGVRADLFYAKTGGETEDGVITYGEANNVVPFVNNLSTVRLTGAQFLEVLDQQWQLDENGNVPSRPYLALGLSSNVSYAFDPTAATGERITAVTVDGEPLEADATYTVVAANFLTAGGDNFRAFTEGTHLTDTGLIDRDAWIGYLAAHPDLAPDYSQRGAGVQVTDPDATGTGEDPFRLHITKLESRSLGAPRIDTVTVTVGDQQFTAPYRQGEDGTWAADVPVTFPGGTEAGDHAVTVTAGPDTGTSVSATVHVGATVPLWFSDVTSDTMYHDEIMWLAENGITTGWPDGTFRPVTPVARDAMAEYLYRLAGSPHVDPPRSQPFTDVKPGMEHYDAIIWAYQQGIVQGWPDRTFRPTAPIERGAMAAFVYRYAGSPDVDRPTTAPFRDVPADSQFATEIAWLQSEGITTGWPDGTYRPLGSMNRDATAAFLYRLTAEQRITFLSER</sequence>
<protein>
    <submittedName>
        <fullName evidence="4">S-layer homology domain-containing protein</fullName>
    </submittedName>
</protein>
<dbReference type="SUPFAM" id="SSF55816">
    <property type="entry name" value="5'-nucleotidase (syn. UDP-sugar hydrolase), C-terminal domain"/>
    <property type="match status" value="1"/>
</dbReference>
<dbReference type="PANTHER" id="PTHR11575:SF24">
    <property type="entry name" value="5'-NUCLEOTIDASE"/>
    <property type="match status" value="1"/>
</dbReference>
<dbReference type="PROSITE" id="PS51272">
    <property type="entry name" value="SLH"/>
    <property type="match status" value="3"/>
</dbReference>
<proteinExistence type="predicted"/>
<evidence type="ECO:0000256" key="1">
    <source>
        <dbReference type="ARBA" id="ARBA00022729"/>
    </source>
</evidence>
<dbReference type="Pfam" id="PF00395">
    <property type="entry name" value="SLH"/>
    <property type="match status" value="3"/>
</dbReference>
<dbReference type="PANTHER" id="PTHR11575">
    <property type="entry name" value="5'-NUCLEOTIDASE-RELATED"/>
    <property type="match status" value="1"/>
</dbReference>
<name>A0ABY6G219_9MICO</name>
<evidence type="ECO:0000256" key="2">
    <source>
        <dbReference type="SAM" id="MobiDB-lite"/>
    </source>
</evidence>
<dbReference type="SUPFAM" id="SSF56300">
    <property type="entry name" value="Metallo-dependent phosphatases"/>
    <property type="match status" value="1"/>
</dbReference>
<dbReference type="Proteomes" id="UP001164305">
    <property type="component" value="Chromosome"/>
</dbReference>
<dbReference type="InterPro" id="IPR008334">
    <property type="entry name" value="5'-Nucleotdase_C"/>
</dbReference>
<evidence type="ECO:0000313" key="5">
    <source>
        <dbReference type="Proteomes" id="UP001164305"/>
    </source>
</evidence>
<evidence type="ECO:0000313" key="4">
    <source>
        <dbReference type="EMBL" id="UYG17260.1"/>
    </source>
</evidence>
<feature type="domain" description="SLH" evidence="3">
    <location>
        <begin position="689"/>
        <end position="750"/>
    </location>
</feature>
<dbReference type="EMBL" id="CP107020">
    <property type="protein sequence ID" value="UYG17260.1"/>
    <property type="molecule type" value="Genomic_DNA"/>
</dbReference>
<dbReference type="InterPro" id="IPR006179">
    <property type="entry name" value="5_nucleotidase/apyrase"/>
</dbReference>
<keyword evidence="1" id="KW-0732">Signal</keyword>
<dbReference type="InterPro" id="IPR004843">
    <property type="entry name" value="Calcineurin-like_PHP"/>
</dbReference>
<dbReference type="Pfam" id="PF02872">
    <property type="entry name" value="5_nucleotid_C"/>
    <property type="match status" value="1"/>
</dbReference>
<reference evidence="4" key="1">
    <citation type="submission" date="2022-10" db="EMBL/GenBank/DDBJ databases">
        <title>Whole-Genome Sequencing of Brachybacterium huguangmaarense BRM-3, Isolated from Betula schmidtii.</title>
        <authorList>
            <person name="Haam D."/>
        </authorList>
    </citation>
    <scope>NUCLEOTIDE SEQUENCE</scope>
    <source>
        <strain evidence="4">BRM-3</strain>
    </source>
</reference>
<gene>
    <name evidence="4" type="ORF">BRM3_02155</name>
</gene>
<dbReference type="Gene3D" id="3.60.21.10">
    <property type="match status" value="1"/>
</dbReference>
<dbReference type="PRINTS" id="PR01607">
    <property type="entry name" value="APYRASEFAMLY"/>
</dbReference>
<dbReference type="RefSeq" id="WP_263594469.1">
    <property type="nucleotide sequence ID" value="NZ_CP107020.1"/>
</dbReference>
<dbReference type="InterPro" id="IPR001119">
    <property type="entry name" value="SLH_dom"/>
</dbReference>
<dbReference type="InterPro" id="IPR029052">
    <property type="entry name" value="Metallo-depent_PP-like"/>
</dbReference>
<evidence type="ECO:0000259" key="3">
    <source>
        <dbReference type="PROSITE" id="PS51272"/>
    </source>
</evidence>
<feature type="domain" description="SLH" evidence="3">
    <location>
        <begin position="751"/>
        <end position="814"/>
    </location>
</feature>
<dbReference type="InterPro" id="IPR036907">
    <property type="entry name" value="5'-Nucleotdase_C_sf"/>
</dbReference>
<dbReference type="Pfam" id="PF00149">
    <property type="entry name" value="Metallophos"/>
    <property type="match status" value="1"/>
</dbReference>
<keyword evidence="5" id="KW-1185">Reference proteome</keyword>
<feature type="compositionally biased region" description="Basic and acidic residues" evidence="2">
    <location>
        <begin position="387"/>
        <end position="396"/>
    </location>
</feature>
<dbReference type="Gene3D" id="3.90.780.10">
    <property type="entry name" value="5'-Nucleotidase, C-terminal domain"/>
    <property type="match status" value="1"/>
</dbReference>
<accession>A0ABY6G219</accession>
<organism evidence="4 5">
    <name type="scientific">Brachybacterium huguangmaarense</name>
    <dbReference type="NCBI Taxonomy" id="1652028"/>
    <lineage>
        <taxon>Bacteria</taxon>
        <taxon>Bacillati</taxon>
        <taxon>Actinomycetota</taxon>
        <taxon>Actinomycetes</taxon>
        <taxon>Micrococcales</taxon>
        <taxon>Dermabacteraceae</taxon>
        <taxon>Brachybacterium</taxon>
    </lineage>
</organism>